<keyword evidence="1" id="KW-0812">Transmembrane</keyword>
<feature type="transmembrane region" description="Helical" evidence="1">
    <location>
        <begin position="56"/>
        <end position="74"/>
    </location>
</feature>
<dbReference type="EMBL" id="CAHIKZ030003267">
    <property type="protein sequence ID" value="CAE1298202.1"/>
    <property type="molecule type" value="Genomic_DNA"/>
</dbReference>
<keyword evidence="1" id="KW-1133">Transmembrane helix</keyword>
<keyword evidence="1" id="KW-0472">Membrane</keyword>
<organism evidence="2 3">
    <name type="scientific">Acanthosepion pharaonis</name>
    <name type="common">Pharaoh cuttlefish</name>
    <name type="synonym">Sepia pharaonis</name>
    <dbReference type="NCBI Taxonomy" id="158019"/>
    <lineage>
        <taxon>Eukaryota</taxon>
        <taxon>Metazoa</taxon>
        <taxon>Spiralia</taxon>
        <taxon>Lophotrochozoa</taxon>
        <taxon>Mollusca</taxon>
        <taxon>Cephalopoda</taxon>
        <taxon>Coleoidea</taxon>
        <taxon>Decapodiformes</taxon>
        <taxon>Sepiida</taxon>
        <taxon>Sepiina</taxon>
        <taxon>Sepiidae</taxon>
        <taxon>Acanthosepion</taxon>
    </lineage>
</organism>
<gene>
    <name evidence="2" type="ORF">SPHA_52444</name>
</gene>
<evidence type="ECO:0000256" key="1">
    <source>
        <dbReference type="SAM" id="Phobius"/>
    </source>
</evidence>
<dbReference type="AlphaFoldDB" id="A0A812DGF1"/>
<feature type="transmembrane region" description="Helical" evidence="1">
    <location>
        <begin position="25"/>
        <end position="44"/>
    </location>
</feature>
<sequence>MALSIVVILYQLVSCIHYLHLSLSLSLTLFTLFTLSLFQSLTLIHSLYQSFTPYSVSLSLALFTLFTQSLILIHSLSKSLTLIYSLPLSQSLPLFTLSLSITYSLSLIHSPSFCASLFSSLSLSSNFFHPPRPPFLLHISTPHHCTHCYQKLLLASLVFSSPFGNHSLPSNHCPNHYQQQLPFQFLSSFHHNLPTSSFNNHDHYKIISISLHTKLPAAAN</sequence>
<dbReference type="Proteomes" id="UP000597762">
    <property type="component" value="Unassembled WGS sequence"/>
</dbReference>
<evidence type="ECO:0000313" key="3">
    <source>
        <dbReference type="Proteomes" id="UP000597762"/>
    </source>
</evidence>
<protein>
    <submittedName>
        <fullName evidence="2">Uncharacterized protein</fullName>
    </submittedName>
</protein>
<reference evidence="2" key="1">
    <citation type="submission" date="2021-01" db="EMBL/GenBank/DDBJ databases">
        <authorList>
            <person name="Li R."/>
            <person name="Bekaert M."/>
        </authorList>
    </citation>
    <scope>NUCLEOTIDE SEQUENCE</scope>
    <source>
        <strain evidence="2">Farmed</strain>
    </source>
</reference>
<accession>A0A812DGF1</accession>
<name>A0A812DGF1_ACAPH</name>
<keyword evidence="3" id="KW-1185">Reference proteome</keyword>
<proteinExistence type="predicted"/>
<evidence type="ECO:0000313" key="2">
    <source>
        <dbReference type="EMBL" id="CAE1298202.1"/>
    </source>
</evidence>
<comment type="caution">
    <text evidence="2">The sequence shown here is derived from an EMBL/GenBank/DDBJ whole genome shotgun (WGS) entry which is preliminary data.</text>
</comment>